<dbReference type="EMBL" id="CAADRP010001608">
    <property type="protein sequence ID" value="VFU44683.1"/>
    <property type="molecule type" value="Genomic_DNA"/>
</dbReference>
<reference evidence="1" key="1">
    <citation type="submission" date="2019-03" db="EMBL/GenBank/DDBJ databases">
        <authorList>
            <person name="Mank J."/>
            <person name="Almeida P."/>
        </authorList>
    </citation>
    <scope>NUCLEOTIDE SEQUENCE</scope>
    <source>
        <strain evidence="1">78183</strain>
    </source>
</reference>
<name>A0A6N2M4X4_SALVM</name>
<proteinExistence type="predicted"/>
<organism evidence="1">
    <name type="scientific">Salix viminalis</name>
    <name type="common">Common osier</name>
    <name type="synonym">Basket willow</name>
    <dbReference type="NCBI Taxonomy" id="40686"/>
    <lineage>
        <taxon>Eukaryota</taxon>
        <taxon>Viridiplantae</taxon>
        <taxon>Streptophyta</taxon>
        <taxon>Embryophyta</taxon>
        <taxon>Tracheophyta</taxon>
        <taxon>Spermatophyta</taxon>
        <taxon>Magnoliopsida</taxon>
        <taxon>eudicotyledons</taxon>
        <taxon>Gunneridae</taxon>
        <taxon>Pentapetalae</taxon>
        <taxon>rosids</taxon>
        <taxon>fabids</taxon>
        <taxon>Malpighiales</taxon>
        <taxon>Salicaceae</taxon>
        <taxon>Saliceae</taxon>
        <taxon>Salix</taxon>
    </lineage>
</organism>
<protein>
    <submittedName>
        <fullName evidence="1">Uncharacterized protein</fullName>
    </submittedName>
</protein>
<sequence length="9" mass="1255">MQELLWIWH</sequence>
<gene>
    <name evidence="1" type="ORF">SVIM_LOCUS275781</name>
</gene>
<accession>A0A6N2M4X4</accession>
<evidence type="ECO:0000313" key="1">
    <source>
        <dbReference type="EMBL" id="VFU44683.1"/>
    </source>
</evidence>